<comment type="caution">
    <text evidence="1">The sequence shown here is derived from an EMBL/GenBank/DDBJ whole genome shotgun (WGS) entry which is preliminary data.</text>
</comment>
<keyword evidence="1" id="KW-0418">Kinase</keyword>
<keyword evidence="1" id="KW-0808">Transferase</keyword>
<gene>
    <name evidence="1" type="ORF">CHU93_05105</name>
</gene>
<organism evidence="1 2">
    <name type="scientific">Sandarakinorhabdus cyanobacteriorum</name>
    <dbReference type="NCBI Taxonomy" id="1981098"/>
    <lineage>
        <taxon>Bacteria</taxon>
        <taxon>Pseudomonadati</taxon>
        <taxon>Pseudomonadota</taxon>
        <taxon>Alphaproteobacteria</taxon>
        <taxon>Sphingomonadales</taxon>
        <taxon>Sphingosinicellaceae</taxon>
        <taxon>Sandarakinorhabdus</taxon>
    </lineage>
</organism>
<dbReference type="AlphaFoldDB" id="A0A255YPR4"/>
<keyword evidence="2" id="KW-1185">Reference proteome</keyword>
<evidence type="ECO:0000313" key="2">
    <source>
        <dbReference type="Proteomes" id="UP000216991"/>
    </source>
</evidence>
<dbReference type="EMBL" id="NOXT01000090">
    <property type="protein sequence ID" value="OYQ31199.1"/>
    <property type="molecule type" value="Genomic_DNA"/>
</dbReference>
<proteinExistence type="predicted"/>
<accession>A0A255YPR4</accession>
<protein>
    <submittedName>
        <fullName evidence="1">Ribose-phosphate pyrophosphokinase</fullName>
    </submittedName>
</protein>
<dbReference type="OrthoDB" id="7391183at2"/>
<reference evidence="1 2" key="1">
    <citation type="submission" date="2017-07" db="EMBL/GenBank/DDBJ databases">
        <title>Sandarakinorhabdus cyanobacteriorum sp. nov., a novel bacterium isolated from cyanobacterial aggregates in a eutrophic lake.</title>
        <authorList>
            <person name="Cai H."/>
        </authorList>
    </citation>
    <scope>NUCLEOTIDE SEQUENCE [LARGE SCALE GENOMIC DNA]</scope>
    <source>
        <strain evidence="1 2">TH057</strain>
    </source>
</reference>
<dbReference type="GO" id="GO:0016301">
    <property type="term" value="F:kinase activity"/>
    <property type="evidence" value="ECO:0007669"/>
    <property type="project" value="UniProtKB-KW"/>
</dbReference>
<evidence type="ECO:0000313" key="1">
    <source>
        <dbReference type="EMBL" id="OYQ31199.1"/>
    </source>
</evidence>
<sequence>MVTPADLPDVRALLIAAARGGRDLSYSEVLLALGHRFTRPKMRSLCKLLDAIDAEGRAAGQPELAVLVVRESDRLPGQGWWVGRSDAPADWTGPAARAYVDACQARAFAWWAGAVTAAGCDRLA</sequence>
<dbReference type="Proteomes" id="UP000216991">
    <property type="component" value="Unassembled WGS sequence"/>
</dbReference>
<name>A0A255YPR4_9SPHN</name>